<accession>A0A830B4X3</accession>
<reference evidence="7" key="1">
    <citation type="submission" date="2020-07" db="EMBL/GenBank/DDBJ databases">
        <title>Ethylene signaling mediates host invasion by parasitic plants.</title>
        <authorList>
            <person name="Yoshida S."/>
        </authorList>
    </citation>
    <scope>NUCLEOTIDE SEQUENCE</scope>
    <source>
        <strain evidence="7">Okayama</strain>
    </source>
</reference>
<keyword evidence="8" id="KW-1185">Reference proteome</keyword>
<evidence type="ECO:0000313" key="7">
    <source>
        <dbReference type="EMBL" id="GFP81936.1"/>
    </source>
</evidence>
<dbReference type="PANTHER" id="PTHR31232:SF61">
    <property type="entry name" value="S-PROTEIN HOMOLOG"/>
    <property type="match status" value="1"/>
</dbReference>
<dbReference type="EMBL" id="BMAC01000036">
    <property type="protein sequence ID" value="GFP81936.1"/>
    <property type="molecule type" value="Genomic_DNA"/>
</dbReference>
<gene>
    <name evidence="7" type="ORF">PHJA_000336900</name>
</gene>
<dbReference type="Pfam" id="PF05938">
    <property type="entry name" value="Self-incomp_S1"/>
    <property type="match status" value="1"/>
</dbReference>
<evidence type="ECO:0000256" key="4">
    <source>
        <dbReference type="ARBA" id="ARBA00022525"/>
    </source>
</evidence>
<evidence type="ECO:0000256" key="2">
    <source>
        <dbReference type="ARBA" id="ARBA00005581"/>
    </source>
</evidence>
<dbReference type="GO" id="GO:0005576">
    <property type="term" value="C:extracellular region"/>
    <property type="evidence" value="ECO:0007669"/>
    <property type="project" value="UniProtKB-SubCell"/>
</dbReference>
<keyword evidence="3 6" id="KW-0713">Self-incompatibility</keyword>
<evidence type="ECO:0000256" key="6">
    <source>
        <dbReference type="RuleBase" id="RU367044"/>
    </source>
</evidence>
<dbReference type="AlphaFoldDB" id="A0A830B4X3"/>
<name>A0A830B4X3_9LAMI</name>
<evidence type="ECO:0000256" key="1">
    <source>
        <dbReference type="ARBA" id="ARBA00004613"/>
    </source>
</evidence>
<proteinExistence type="inferred from homology"/>
<feature type="chain" id="PRO_5033091330" description="S-protein homolog" evidence="6">
    <location>
        <begin position="22"/>
        <end position="121"/>
    </location>
</feature>
<keyword evidence="4 6" id="KW-0964">Secreted</keyword>
<feature type="signal peptide" evidence="6">
    <location>
        <begin position="1"/>
        <end position="21"/>
    </location>
</feature>
<comment type="caution">
    <text evidence="7">The sequence shown here is derived from an EMBL/GenBank/DDBJ whole genome shotgun (WGS) entry which is preliminary data.</text>
</comment>
<evidence type="ECO:0000256" key="5">
    <source>
        <dbReference type="ARBA" id="ARBA00022729"/>
    </source>
</evidence>
<evidence type="ECO:0000256" key="3">
    <source>
        <dbReference type="ARBA" id="ARBA00022471"/>
    </source>
</evidence>
<protein>
    <recommendedName>
        <fullName evidence="6">S-protein homolog</fullName>
    </recommendedName>
</protein>
<evidence type="ECO:0000313" key="8">
    <source>
        <dbReference type="Proteomes" id="UP000653305"/>
    </source>
</evidence>
<dbReference type="InterPro" id="IPR010264">
    <property type="entry name" value="Self-incomp_S1"/>
</dbReference>
<dbReference type="Proteomes" id="UP000653305">
    <property type="component" value="Unassembled WGS sequence"/>
</dbReference>
<comment type="similarity">
    <text evidence="2 6">Belongs to the plant self-incompatibility (S1) protein family.</text>
</comment>
<keyword evidence="5 6" id="KW-0732">Signal</keyword>
<organism evidence="7 8">
    <name type="scientific">Phtheirospermum japonicum</name>
    <dbReference type="NCBI Taxonomy" id="374723"/>
    <lineage>
        <taxon>Eukaryota</taxon>
        <taxon>Viridiplantae</taxon>
        <taxon>Streptophyta</taxon>
        <taxon>Embryophyta</taxon>
        <taxon>Tracheophyta</taxon>
        <taxon>Spermatophyta</taxon>
        <taxon>Magnoliopsida</taxon>
        <taxon>eudicotyledons</taxon>
        <taxon>Gunneridae</taxon>
        <taxon>Pentapetalae</taxon>
        <taxon>asterids</taxon>
        <taxon>lamiids</taxon>
        <taxon>Lamiales</taxon>
        <taxon>Orobanchaceae</taxon>
        <taxon>Orobanchaceae incertae sedis</taxon>
        <taxon>Phtheirospermum</taxon>
    </lineage>
</organism>
<comment type="subcellular location">
    <subcellularLocation>
        <location evidence="1 6">Secreted</location>
    </subcellularLocation>
</comment>
<dbReference type="PANTHER" id="PTHR31232">
    <property type="match status" value="1"/>
</dbReference>
<sequence length="121" mass="13746">MGKKLLQVLILISTVSLEALAGTVYVVNALPNNSSLLDLHCASGSHELGYHTISPGQQFIFDVSSWFRTLYFCHLWCAKWRSSRCQYAKYDPTICYWEARSDGIYLAKSDPPQASTKEYSW</sequence>
<dbReference type="OrthoDB" id="876876at2759"/>
<dbReference type="GO" id="GO:0060320">
    <property type="term" value="P:rejection of self pollen"/>
    <property type="evidence" value="ECO:0007669"/>
    <property type="project" value="UniProtKB-KW"/>
</dbReference>